<name>A0AAW2NNM8_SESRA</name>
<dbReference type="AlphaFoldDB" id="A0AAW2NNM8"/>
<organism evidence="2">
    <name type="scientific">Sesamum radiatum</name>
    <name type="common">Black benniseed</name>
    <dbReference type="NCBI Taxonomy" id="300843"/>
    <lineage>
        <taxon>Eukaryota</taxon>
        <taxon>Viridiplantae</taxon>
        <taxon>Streptophyta</taxon>
        <taxon>Embryophyta</taxon>
        <taxon>Tracheophyta</taxon>
        <taxon>Spermatophyta</taxon>
        <taxon>Magnoliopsida</taxon>
        <taxon>eudicotyledons</taxon>
        <taxon>Gunneridae</taxon>
        <taxon>Pentapetalae</taxon>
        <taxon>asterids</taxon>
        <taxon>lamiids</taxon>
        <taxon>Lamiales</taxon>
        <taxon>Pedaliaceae</taxon>
        <taxon>Sesamum</taxon>
    </lineage>
</organism>
<dbReference type="InterPro" id="IPR004252">
    <property type="entry name" value="Probable_transposase_24"/>
</dbReference>
<protein>
    <submittedName>
        <fullName evidence="2">Uncharacterized protein</fullName>
    </submittedName>
</protein>
<proteinExistence type="predicted"/>
<gene>
    <name evidence="2" type="ORF">Sradi_4338000</name>
</gene>
<comment type="caution">
    <text evidence="2">The sequence shown here is derived from an EMBL/GenBank/DDBJ whole genome shotgun (WGS) entry which is preliminary data.</text>
</comment>
<evidence type="ECO:0000256" key="1">
    <source>
        <dbReference type="SAM" id="MobiDB-lite"/>
    </source>
</evidence>
<reference evidence="2" key="2">
    <citation type="journal article" date="2024" name="Plant">
        <title>Genomic evolution and insights into agronomic trait innovations of Sesamum species.</title>
        <authorList>
            <person name="Miao H."/>
            <person name="Wang L."/>
            <person name="Qu L."/>
            <person name="Liu H."/>
            <person name="Sun Y."/>
            <person name="Le M."/>
            <person name="Wang Q."/>
            <person name="Wei S."/>
            <person name="Zheng Y."/>
            <person name="Lin W."/>
            <person name="Duan Y."/>
            <person name="Cao H."/>
            <person name="Xiong S."/>
            <person name="Wang X."/>
            <person name="Wei L."/>
            <person name="Li C."/>
            <person name="Ma Q."/>
            <person name="Ju M."/>
            <person name="Zhao R."/>
            <person name="Li G."/>
            <person name="Mu C."/>
            <person name="Tian Q."/>
            <person name="Mei H."/>
            <person name="Zhang T."/>
            <person name="Gao T."/>
            <person name="Zhang H."/>
        </authorList>
    </citation>
    <scope>NUCLEOTIDE SEQUENCE</scope>
    <source>
        <strain evidence="2">G02</strain>
    </source>
</reference>
<feature type="compositionally biased region" description="Low complexity" evidence="1">
    <location>
        <begin position="168"/>
        <end position="178"/>
    </location>
</feature>
<sequence>MQHEITTAAWFKNRGEEGKRRWWSGRLPDAGWAVGGRRGCWRSDDVAVSRRPARLRAGGCRMLDADWAVGGRRGCWRSDDVAASGRLPNVGRRLGREQTTRLLAFGRCGCEQTVSAAANGRLLLWAKMERRKLPYSYIMIWHEGGSSGGSDHRDTPSSTPPSPENRESPSSSPALPSLHVETGNTCVNPSTSLTISSSTTTLPSGSEPKVASNNVDLITTPSNFITPEALANNDVQKVIKDIIAGYYPGAWPCLKKVPQETKDLWFQKFSTYYTWNPMDAFQIRKNFYFRAGKWLREVMGRCRRIKKKTDWMTDEVWEGLQSEWADEKFQAISQVNKTNRLTNVISASTVYQDGSASFSNHKRKLEESLDHPPSLIEEPEKCCKTKEDNWTCSKVDDPVKKLRKLSDDRNIASQGLPESSSSTSVNDQQLWLQNQINEILRENRIMRRDLKRINKQMQQLISLMANKFGIALEKIVSVSEDSSSDNNSPS</sequence>
<dbReference type="EMBL" id="JACGWJ010000019">
    <property type="protein sequence ID" value="KAL0345067.1"/>
    <property type="molecule type" value="Genomic_DNA"/>
</dbReference>
<evidence type="ECO:0000313" key="2">
    <source>
        <dbReference type="EMBL" id="KAL0345067.1"/>
    </source>
</evidence>
<feature type="region of interest" description="Disordered" evidence="1">
    <location>
        <begin position="146"/>
        <end position="183"/>
    </location>
</feature>
<reference evidence="2" key="1">
    <citation type="submission" date="2020-06" db="EMBL/GenBank/DDBJ databases">
        <authorList>
            <person name="Li T."/>
            <person name="Hu X."/>
            <person name="Zhang T."/>
            <person name="Song X."/>
            <person name="Zhang H."/>
            <person name="Dai N."/>
            <person name="Sheng W."/>
            <person name="Hou X."/>
            <person name="Wei L."/>
        </authorList>
    </citation>
    <scope>NUCLEOTIDE SEQUENCE</scope>
    <source>
        <strain evidence="2">G02</strain>
        <tissue evidence="2">Leaf</tissue>
    </source>
</reference>
<dbReference type="Pfam" id="PF03004">
    <property type="entry name" value="Transposase_24"/>
    <property type="match status" value="1"/>
</dbReference>
<accession>A0AAW2NNM8</accession>